<sequence length="62" mass="7192">ILNRDSARYAVALSHLLGSPSIYVIKFNRVTLFEEEPRKNIHPFFRLQKRLFSSPSPFDGTN</sequence>
<evidence type="ECO:0000313" key="1">
    <source>
        <dbReference type="EMBL" id="GAF91667.1"/>
    </source>
</evidence>
<organism evidence="1">
    <name type="scientific">marine sediment metagenome</name>
    <dbReference type="NCBI Taxonomy" id="412755"/>
    <lineage>
        <taxon>unclassified sequences</taxon>
        <taxon>metagenomes</taxon>
        <taxon>ecological metagenomes</taxon>
    </lineage>
</organism>
<reference evidence="1" key="1">
    <citation type="journal article" date="2014" name="Front. Microbiol.">
        <title>High frequency of phylogenetically diverse reductive dehalogenase-homologous genes in deep subseafloor sedimentary metagenomes.</title>
        <authorList>
            <person name="Kawai M."/>
            <person name="Futagami T."/>
            <person name="Toyoda A."/>
            <person name="Takaki Y."/>
            <person name="Nishi S."/>
            <person name="Hori S."/>
            <person name="Arai W."/>
            <person name="Tsubouchi T."/>
            <person name="Morono Y."/>
            <person name="Uchiyama I."/>
            <person name="Ito T."/>
            <person name="Fujiyama A."/>
            <person name="Inagaki F."/>
            <person name="Takami H."/>
        </authorList>
    </citation>
    <scope>NUCLEOTIDE SEQUENCE</scope>
    <source>
        <strain evidence="1">Expedition CK06-06</strain>
    </source>
</reference>
<protein>
    <submittedName>
        <fullName evidence="1">Uncharacterized protein</fullName>
    </submittedName>
</protein>
<comment type="caution">
    <text evidence="1">The sequence shown here is derived from an EMBL/GenBank/DDBJ whole genome shotgun (WGS) entry which is preliminary data.</text>
</comment>
<proteinExistence type="predicted"/>
<accession>X0TU19</accession>
<dbReference type="AlphaFoldDB" id="X0TU19"/>
<name>X0TU19_9ZZZZ</name>
<feature type="non-terminal residue" evidence="1">
    <location>
        <position position="1"/>
    </location>
</feature>
<gene>
    <name evidence="1" type="ORF">S01H1_19082</name>
</gene>
<dbReference type="EMBL" id="BARS01010269">
    <property type="protein sequence ID" value="GAF91667.1"/>
    <property type="molecule type" value="Genomic_DNA"/>
</dbReference>